<protein>
    <submittedName>
        <fullName evidence="1">Uncharacterized protein</fullName>
    </submittedName>
</protein>
<evidence type="ECO:0000313" key="2">
    <source>
        <dbReference type="Proteomes" id="UP000044841"/>
    </source>
</evidence>
<keyword evidence="2" id="KW-1185">Reference proteome</keyword>
<evidence type="ECO:0000313" key="1">
    <source>
        <dbReference type="EMBL" id="CUA75775.1"/>
    </source>
</evidence>
<organism evidence="1 2">
    <name type="scientific">Rhizoctonia solani</name>
    <dbReference type="NCBI Taxonomy" id="456999"/>
    <lineage>
        <taxon>Eukaryota</taxon>
        <taxon>Fungi</taxon>
        <taxon>Dikarya</taxon>
        <taxon>Basidiomycota</taxon>
        <taxon>Agaricomycotina</taxon>
        <taxon>Agaricomycetes</taxon>
        <taxon>Cantharellales</taxon>
        <taxon>Ceratobasidiaceae</taxon>
        <taxon>Rhizoctonia</taxon>
    </lineage>
</organism>
<sequence length="80" mass="9182">MDGAGVGLADVESVILYDEHPRSVCSNLREEFDWIRQTRHQLRRRQSVRTCHRVLRCFDSSVRDLARQGPGCGRSRSLAL</sequence>
<proteinExistence type="predicted"/>
<accession>A0A0K6GBC8</accession>
<dbReference type="Proteomes" id="UP000044841">
    <property type="component" value="Unassembled WGS sequence"/>
</dbReference>
<reference evidence="1 2" key="1">
    <citation type="submission" date="2015-07" db="EMBL/GenBank/DDBJ databases">
        <authorList>
            <person name="Noorani M."/>
        </authorList>
    </citation>
    <scope>NUCLEOTIDE SEQUENCE [LARGE SCALE GENOMIC DNA]</scope>
    <source>
        <strain evidence="1">BBA 69670</strain>
    </source>
</reference>
<gene>
    <name evidence="1" type="ORF">RSOLAG22IIIB_11994</name>
</gene>
<dbReference type="AlphaFoldDB" id="A0A0K6GBC8"/>
<name>A0A0K6GBC8_9AGAM</name>
<dbReference type="EMBL" id="CYGV01001610">
    <property type="protein sequence ID" value="CUA75775.1"/>
    <property type="molecule type" value="Genomic_DNA"/>
</dbReference>